<accession>A0ABZ2I4P7</accession>
<dbReference type="EMBL" id="CP146276">
    <property type="protein sequence ID" value="WWT34834.1"/>
    <property type="molecule type" value="Genomic_DNA"/>
</dbReference>
<evidence type="ECO:0000313" key="1">
    <source>
        <dbReference type="EMBL" id="WWT34834.1"/>
    </source>
</evidence>
<organism evidence="1 2">
    <name type="scientific">Pelagibacterium nitratireducens</name>
    <dbReference type="NCBI Taxonomy" id="1046114"/>
    <lineage>
        <taxon>Bacteria</taxon>
        <taxon>Pseudomonadati</taxon>
        <taxon>Pseudomonadota</taxon>
        <taxon>Alphaproteobacteria</taxon>
        <taxon>Hyphomicrobiales</taxon>
        <taxon>Devosiaceae</taxon>
        <taxon>Pelagibacterium</taxon>
    </lineage>
</organism>
<dbReference type="Proteomes" id="UP001369958">
    <property type="component" value="Plasmid unnamed"/>
</dbReference>
<geneLocation type="plasmid" evidence="1 2">
    <name>unnamed</name>
</geneLocation>
<keyword evidence="1" id="KW-0614">Plasmid</keyword>
<protein>
    <recommendedName>
        <fullName evidence="3">MgtC family protein</fullName>
    </recommendedName>
</protein>
<reference evidence="1 2" key="1">
    <citation type="submission" date="2024-02" db="EMBL/GenBank/DDBJ databases">
        <title>Complete genome sequence of Pelagibacterium nitratireducens ZH15.</title>
        <authorList>
            <person name="Zhao L.H."/>
        </authorList>
    </citation>
    <scope>NUCLEOTIDE SEQUENCE [LARGE SCALE GENOMIC DNA]</scope>
    <source>
        <strain evidence="1 2">ZH15</strain>
        <plasmid evidence="1 2">unnamed</plasmid>
    </source>
</reference>
<gene>
    <name evidence="1" type="ORF">V6617_18225</name>
</gene>
<proteinExistence type="predicted"/>
<keyword evidence="2" id="KW-1185">Reference proteome</keyword>
<evidence type="ECO:0000313" key="2">
    <source>
        <dbReference type="Proteomes" id="UP001369958"/>
    </source>
</evidence>
<dbReference type="RefSeq" id="WP_338610959.1">
    <property type="nucleotide sequence ID" value="NZ_CP146276.1"/>
</dbReference>
<evidence type="ECO:0008006" key="3">
    <source>
        <dbReference type="Google" id="ProtNLM"/>
    </source>
</evidence>
<name>A0ABZ2I4P7_9HYPH</name>
<sequence>MTEVEIVMRLGLAVAGGIFLGLDRELRGISAASAPMELWH</sequence>